<keyword evidence="1" id="KW-0413">Isomerase</keyword>
<dbReference type="Proteomes" id="UP001145087">
    <property type="component" value="Unassembled WGS sequence"/>
</dbReference>
<evidence type="ECO:0000256" key="1">
    <source>
        <dbReference type="ARBA" id="ARBA00023235"/>
    </source>
</evidence>
<dbReference type="GO" id="GO:0005737">
    <property type="term" value="C:cytoplasm"/>
    <property type="evidence" value="ECO:0007669"/>
    <property type="project" value="InterPro"/>
</dbReference>
<feature type="domain" description="L-fucose isomerase C-terminal" evidence="3">
    <location>
        <begin position="341"/>
        <end position="468"/>
    </location>
</feature>
<evidence type="ECO:0000256" key="2">
    <source>
        <dbReference type="ARBA" id="ARBA00023277"/>
    </source>
</evidence>
<name>A0A9X3F7R9_9BACT</name>
<accession>A0A9X3F7R9</accession>
<evidence type="ECO:0000313" key="5">
    <source>
        <dbReference type="Proteomes" id="UP001145087"/>
    </source>
</evidence>
<gene>
    <name evidence="4" type="ORF">OU798_16670</name>
</gene>
<comment type="caution">
    <text evidence="4">The sequence shown here is derived from an EMBL/GenBank/DDBJ whole genome shotgun (WGS) entry which is preliminary data.</text>
</comment>
<dbReference type="InterPro" id="IPR015888">
    <property type="entry name" value="Fuc_isomerase_C"/>
</dbReference>
<evidence type="ECO:0000313" key="4">
    <source>
        <dbReference type="EMBL" id="MCY1721990.1"/>
    </source>
</evidence>
<sequence>MKQTKQTFGVIIATRNIFNSKLATEARAKVLHKLDKMGFGTVILPAEETPTGNIEGYADAVKCAKYFKDHADVIEGIVVVLPNFGDELGVVNSIKMSGLNVPVLVQAVDDDNDKVDVKSRRDAFCGKLSVCNNFYQYGIKFTDTIYHTYSLDSEEFTTDINKFAGICRVVKGLQGLRVGAIGTRPIGFQTMRFSEKLLQKYGITIVPVDMSEIIAAAEKISDTDPAVLAKVEDIQNYGTCTIAHKGKIAKQARFGLAVENWIQENNIDISAIQCWESLEKNFGCAACVSMSMMGEKLMPSACEVDVAGTISMYALALAAQTPSAILDWNNNFAEDRNKVVCTHCSNYPKSFFQNEIEIGSLDVLGTVLGSEDTFGAVKGKVAAGNMTYFRISTDDTKGLIKSYLGEGEMTDDPYGMDGGIAVCEIPNLQNLMKYMCKNGFEHHVAMVRGNVSEILEEAIGNYLGWDLYKHE</sequence>
<dbReference type="GO" id="GO:0006004">
    <property type="term" value="P:fucose metabolic process"/>
    <property type="evidence" value="ECO:0007669"/>
    <property type="project" value="InterPro"/>
</dbReference>
<keyword evidence="5" id="KW-1185">Reference proteome</keyword>
<evidence type="ECO:0000259" key="3">
    <source>
        <dbReference type="Pfam" id="PF02952"/>
    </source>
</evidence>
<dbReference type="AlphaFoldDB" id="A0A9X3F7R9"/>
<dbReference type="EMBL" id="JAPOHD010000030">
    <property type="protein sequence ID" value="MCY1721990.1"/>
    <property type="molecule type" value="Genomic_DNA"/>
</dbReference>
<dbReference type="InterPro" id="IPR009015">
    <property type="entry name" value="Fucose_isomerase_N/cen_sf"/>
</dbReference>
<proteinExistence type="predicted"/>
<dbReference type="SUPFAM" id="SSF53743">
    <property type="entry name" value="FucI/AraA N-terminal and middle domains"/>
    <property type="match status" value="1"/>
</dbReference>
<protein>
    <recommendedName>
        <fullName evidence="3">L-fucose isomerase C-terminal domain-containing protein</fullName>
    </recommendedName>
</protein>
<dbReference type="Pfam" id="PF02952">
    <property type="entry name" value="Fucose_iso_C"/>
    <property type="match status" value="1"/>
</dbReference>
<dbReference type="PANTHER" id="PTHR36120">
    <property type="entry name" value="FUCOSE ISOMERASE"/>
    <property type="match status" value="1"/>
</dbReference>
<organism evidence="4 5">
    <name type="scientific">Draconibacterium aestuarii</name>
    <dbReference type="NCBI Taxonomy" id="2998507"/>
    <lineage>
        <taxon>Bacteria</taxon>
        <taxon>Pseudomonadati</taxon>
        <taxon>Bacteroidota</taxon>
        <taxon>Bacteroidia</taxon>
        <taxon>Marinilabiliales</taxon>
        <taxon>Prolixibacteraceae</taxon>
        <taxon>Draconibacterium</taxon>
    </lineage>
</organism>
<dbReference type="RefSeq" id="WP_343334320.1">
    <property type="nucleotide sequence ID" value="NZ_JAPOHD010000030.1"/>
</dbReference>
<reference evidence="4" key="1">
    <citation type="submission" date="2022-11" db="EMBL/GenBank/DDBJ databases">
        <title>Marilongibacter aestuarii gen. nov., sp. nov., isolated from tidal flat sediment.</title>
        <authorList>
            <person name="Jiayan W."/>
        </authorList>
    </citation>
    <scope>NUCLEOTIDE SEQUENCE</scope>
    <source>
        <strain evidence="4">Z1-6</strain>
    </source>
</reference>
<dbReference type="GO" id="GO:0008736">
    <property type="term" value="F:L-fucose isomerase activity"/>
    <property type="evidence" value="ECO:0007669"/>
    <property type="project" value="InterPro"/>
</dbReference>
<dbReference type="PANTHER" id="PTHR36120:SF1">
    <property type="entry name" value="L-FUCOSE ISOMERASE C-TERMINAL DOMAIN-CONTAINING PROTEIN"/>
    <property type="match status" value="1"/>
</dbReference>
<keyword evidence="2" id="KW-0119">Carbohydrate metabolism</keyword>